<dbReference type="Proteomes" id="UP000285301">
    <property type="component" value="Unassembled WGS sequence"/>
</dbReference>
<evidence type="ECO:0000256" key="1">
    <source>
        <dbReference type="ARBA" id="ARBA00004370"/>
    </source>
</evidence>
<evidence type="ECO:0000259" key="5">
    <source>
        <dbReference type="Pfam" id="PF01094"/>
    </source>
</evidence>
<keyword evidence="2" id="KW-0812">Transmembrane</keyword>
<reference evidence="6 8" key="1">
    <citation type="journal article" date="2018" name="Gigascience">
        <title>Genomes of trombidid mites reveal novel predicted allergens and laterally-transferred genes associated with secondary metabolism.</title>
        <authorList>
            <person name="Dong X."/>
            <person name="Chaisiri K."/>
            <person name="Xia D."/>
            <person name="Armstrong S.D."/>
            <person name="Fang Y."/>
            <person name="Donnelly M.J."/>
            <person name="Kadowaki T."/>
            <person name="McGarry J.W."/>
            <person name="Darby A.C."/>
            <person name="Makepeace B.L."/>
        </authorList>
    </citation>
    <scope>NUCLEOTIDE SEQUENCE [LARGE SCALE GENOMIC DNA]</scope>
    <source>
        <strain evidence="6">UoL-WK</strain>
    </source>
</reference>
<evidence type="ECO:0000313" key="6">
    <source>
        <dbReference type="EMBL" id="RWS03056.1"/>
    </source>
</evidence>
<dbReference type="STRING" id="1965070.A0A3S3PKC7"/>
<dbReference type="AlphaFoldDB" id="A0A3S3PKC7"/>
<keyword evidence="4" id="KW-0472">Membrane</keyword>
<feature type="non-terminal residue" evidence="6">
    <location>
        <position position="299"/>
    </location>
</feature>
<protein>
    <submittedName>
        <fullName evidence="6">Glutamate receptor ionotropic: kainate 2-like protein</fullName>
    </submittedName>
</protein>
<dbReference type="EMBL" id="NCKU01005728">
    <property type="protein sequence ID" value="RWS04220.1"/>
    <property type="molecule type" value="Genomic_DNA"/>
</dbReference>
<feature type="non-terminal residue" evidence="6">
    <location>
        <position position="1"/>
    </location>
</feature>
<reference evidence="6" key="2">
    <citation type="submission" date="2018-11" db="EMBL/GenBank/DDBJ databases">
        <title>Trombidioid mite genomics.</title>
        <authorList>
            <person name="Dong X."/>
        </authorList>
    </citation>
    <scope>NUCLEOTIDE SEQUENCE</scope>
    <source>
        <strain evidence="6">UoL-WK</strain>
    </source>
</reference>
<evidence type="ECO:0000313" key="8">
    <source>
        <dbReference type="Proteomes" id="UP000285301"/>
    </source>
</evidence>
<dbReference type="Gene3D" id="3.40.50.2300">
    <property type="match status" value="2"/>
</dbReference>
<keyword evidence="8" id="KW-1185">Reference proteome</keyword>
<dbReference type="EMBL" id="NCKU01006906">
    <property type="protein sequence ID" value="RWS03056.1"/>
    <property type="molecule type" value="Genomic_DNA"/>
</dbReference>
<evidence type="ECO:0000313" key="7">
    <source>
        <dbReference type="EMBL" id="RWS04220.1"/>
    </source>
</evidence>
<dbReference type="InterPro" id="IPR001828">
    <property type="entry name" value="ANF_lig-bd_rcpt"/>
</dbReference>
<keyword evidence="3" id="KW-1133">Transmembrane helix</keyword>
<dbReference type="GO" id="GO:0016020">
    <property type="term" value="C:membrane"/>
    <property type="evidence" value="ECO:0007669"/>
    <property type="project" value="UniProtKB-SubCell"/>
</dbReference>
<proteinExistence type="predicted"/>
<comment type="caution">
    <text evidence="6">The sequence shown here is derived from an EMBL/GenBank/DDBJ whole genome shotgun (WGS) entry which is preliminary data.</text>
</comment>
<dbReference type="SUPFAM" id="SSF53822">
    <property type="entry name" value="Periplasmic binding protein-like I"/>
    <property type="match status" value="1"/>
</dbReference>
<dbReference type="Pfam" id="PF01094">
    <property type="entry name" value="ANF_receptor"/>
    <property type="match status" value="1"/>
</dbReference>
<gene>
    <name evidence="6" type="ORF">B4U79_00443</name>
    <name evidence="7" type="ORF">B4U79_13584</name>
</gene>
<organism evidence="6 8">
    <name type="scientific">Dinothrombium tinctorium</name>
    <dbReference type="NCBI Taxonomy" id="1965070"/>
    <lineage>
        <taxon>Eukaryota</taxon>
        <taxon>Metazoa</taxon>
        <taxon>Ecdysozoa</taxon>
        <taxon>Arthropoda</taxon>
        <taxon>Chelicerata</taxon>
        <taxon>Arachnida</taxon>
        <taxon>Acari</taxon>
        <taxon>Acariformes</taxon>
        <taxon>Trombidiformes</taxon>
        <taxon>Prostigmata</taxon>
        <taxon>Anystina</taxon>
        <taxon>Parasitengona</taxon>
        <taxon>Trombidioidea</taxon>
        <taxon>Trombidiidae</taxon>
        <taxon>Dinothrombium</taxon>
    </lineage>
</organism>
<evidence type="ECO:0000256" key="4">
    <source>
        <dbReference type="ARBA" id="ARBA00023136"/>
    </source>
</evidence>
<evidence type="ECO:0000256" key="2">
    <source>
        <dbReference type="ARBA" id="ARBA00022692"/>
    </source>
</evidence>
<dbReference type="OrthoDB" id="5984008at2759"/>
<feature type="domain" description="Receptor ligand binding region" evidence="5">
    <location>
        <begin position="1"/>
        <end position="293"/>
    </location>
</feature>
<evidence type="ECO:0000256" key="3">
    <source>
        <dbReference type="ARBA" id="ARBA00022989"/>
    </source>
</evidence>
<name>A0A3S3PKC7_9ACAR</name>
<keyword evidence="6" id="KW-0675">Receptor</keyword>
<accession>A0A3S3PKC7</accession>
<sequence length="299" mass="34239">CTQVSSGVSAIFGPQDPLLGSHIQSLCDALDIPHIEARVDLEPELKEISINLYPSPEIIGEAIRDLIKYLNWTKVAVIYEEDVALIKLQQLLKPPMPKEVQFTFRKSDSSQFRDTLKDIRTRGIYSLIIDTKPENLPSLLTAILQIQMNNYKYHYHFTTFDIEAFNLENFRYNFVNMTAYRMVDSDSDYVKKLLKEMEKFQSVGQFILNKTNIITLEPALMYDSVLALAKGLQALERGATLRPVNVSCDEENPWTDGSSLFNYVNAAEFRGLTGKIQFKEGRRSTLKLDLLKLRTEKLD</sequence>
<comment type="subcellular location">
    <subcellularLocation>
        <location evidence="1">Membrane</location>
    </subcellularLocation>
</comment>
<dbReference type="CDD" id="cd06382">
    <property type="entry name" value="PBP1_iGluR_Kainate"/>
    <property type="match status" value="1"/>
</dbReference>
<dbReference type="InterPro" id="IPR028082">
    <property type="entry name" value="Peripla_BP_I"/>
</dbReference>